<proteinExistence type="inferred from homology"/>
<name>A0A423X609_9PEZI</name>
<accession>A0A423X609</accession>
<dbReference type="InterPro" id="IPR000182">
    <property type="entry name" value="GNAT_dom"/>
</dbReference>
<keyword evidence="6" id="KW-1185">Reference proteome</keyword>
<feature type="domain" description="N-acetyltransferase" evidence="4">
    <location>
        <begin position="20"/>
        <end position="195"/>
    </location>
</feature>
<dbReference type="AlphaFoldDB" id="A0A423X609"/>
<sequence>MASDNNTTTTPPILLTLPKIIIRPLQPSDAPALARQGNDPEISKNMRDTFPNPYLLQNAEFFIANLGSATTSTTVLRPGDVLLHYAICLAPSAGGAFLGTMGLKPLRDVEARTVEFGYWIGREHWGRGYGTEAVGGFSRWAFETFPEVLRLEATVHEGNGASEAVLRKAGFQKEGVRRKAIWKNGKALDLVLFGMLREECPGLEEKVNEV</sequence>
<dbReference type="PANTHER" id="PTHR43792:SF8">
    <property type="entry name" value="[RIBOSOMAL PROTEIN US5]-ALANINE N-ACETYLTRANSFERASE"/>
    <property type="match status" value="1"/>
</dbReference>
<evidence type="ECO:0000259" key="4">
    <source>
        <dbReference type="PROSITE" id="PS51186"/>
    </source>
</evidence>
<dbReference type="SUPFAM" id="SSF55729">
    <property type="entry name" value="Acyl-CoA N-acyltransferases (Nat)"/>
    <property type="match status" value="1"/>
</dbReference>
<reference evidence="5 6" key="1">
    <citation type="submission" date="2015-09" db="EMBL/GenBank/DDBJ databases">
        <title>Host preference determinants of Valsa canker pathogens revealed by comparative genomics.</title>
        <authorList>
            <person name="Yin Z."/>
            <person name="Huang L."/>
        </authorList>
    </citation>
    <scope>NUCLEOTIDE SEQUENCE [LARGE SCALE GENOMIC DNA]</scope>
    <source>
        <strain evidence="5 6">03-1</strain>
    </source>
</reference>
<comment type="similarity">
    <text evidence="3">Belongs to the acetyltransferase family. RimJ subfamily.</text>
</comment>
<protein>
    <recommendedName>
        <fullName evidence="4">N-acetyltransferase domain-containing protein</fullName>
    </recommendedName>
</protein>
<dbReference type="Pfam" id="PF13302">
    <property type="entry name" value="Acetyltransf_3"/>
    <property type="match status" value="1"/>
</dbReference>
<gene>
    <name evidence="5" type="ORF">VMCG_01272</name>
</gene>
<evidence type="ECO:0000256" key="3">
    <source>
        <dbReference type="ARBA" id="ARBA00038502"/>
    </source>
</evidence>
<dbReference type="GO" id="GO:0016747">
    <property type="term" value="F:acyltransferase activity, transferring groups other than amino-acyl groups"/>
    <property type="evidence" value="ECO:0007669"/>
    <property type="project" value="InterPro"/>
</dbReference>
<keyword evidence="2" id="KW-0012">Acyltransferase</keyword>
<dbReference type="PANTHER" id="PTHR43792">
    <property type="entry name" value="GNAT FAMILY, PUTATIVE (AFU_ORTHOLOGUE AFUA_3G00765)-RELATED-RELATED"/>
    <property type="match status" value="1"/>
</dbReference>
<comment type="caution">
    <text evidence="5">The sequence shown here is derived from an EMBL/GenBank/DDBJ whole genome shotgun (WGS) entry which is preliminary data.</text>
</comment>
<dbReference type="EMBL" id="LKEA01000002">
    <property type="protein sequence ID" value="ROW11404.1"/>
    <property type="molecule type" value="Genomic_DNA"/>
</dbReference>
<evidence type="ECO:0000256" key="1">
    <source>
        <dbReference type="ARBA" id="ARBA00022679"/>
    </source>
</evidence>
<dbReference type="InterPro" id="IPR016181">
    <property type="entry name" value="Acyl_CoA_acyltransferase"/>
</dbReference>
<dbReference type="Gene3D" id="3.40.630.30">
    <property type="match status" value="1"/>
</dbReference>
<evidence type="ECO:0000313" key="5">
    <source>
        <dbReference type="EMBL" id="ROW11404.1"/>
    </source>
</evidence>
<keyword evidence="1" id="KW-0808">Transferase</keyword>
<dbReference type="InterPro" id="IPR051531">
    <property type="entry name" value="N-acetyltransferase"/>
</dbReference>
<dbReference type="OrthoDB" id="630895at2759"/>
<evidence type="ECO:0000256" key="2">
    <source>
        <dbReference type="ARBA" id="ARBA00023315"/>
    </source>
</evidence>
<organism evidence="5 6">
    <name type="scientific">Cytospora schulzeri</name>
    <dbReference type="NCBI Taxonomy" id="448051"/>
    <lineage>
        <taxon>Eukaryota</taxon>
        <taxon>Fungi</taxon>
        <taxon>Dikarya</taxon>
        <taxon>Ascomycota</taxon>
        <taxon>Pezizomycotina</taxon>
        <taxon>Sordariomycetes</taxon>
        <taxon>Sordariomycetidae</taxon>
        <taxon>Diaporthales</taxon>
        <taxon>Cytosporaceae</taxon>
        <taxon>Cytospora</taxon>
    </lineage>
</organism>
<dbReference type="Proteomes" id="UP000283895">
    <property type="component" value="Unassembled WGS sequence"/>
</dbReference>
<dbReference type="PROSITE" id="PS51186">
    <property type="entry name" value="GNAT"/>
    <property type="match status" value="1"/>
</dbReference>
<dbReference type="STRING" id="356882.A0A423X609"/>
<evidence type="ECO:0000313" key="6">
    <source>
        <dbReference type="Proteomes" id="UP000283895"/>
    </source>
</evidence>